<evidence type="ECO:0000313" key="1">
    <source>
        <dbReference type="EMBL" id="QGU07256.1"/>
    </source>
</evidence>
<organism evidence="1 2">
    <name type="scientific">Corynebacterium occultum</name>
    <dbReference type="NCBI Taxonomy" id="2675219"/>
    <lineage>
        <taxon>Bacteria</taxon>
        <taxon>Bacillati</taxon>
        <taxon>Actinomycetota</taxon>
        <taxon>Actinomycetes</taxon>
        <taxon>Mycobacteriales</taxon>
        <taxon>Corynebacteriaceae</taxon>
        <taxon>Corynebacterium</taxon>
    </lineage>
</organism>
<dbReference type="AlphaFoldDB" id="A0A6B8W8M2"/>
<protein>
    <submittedName>
        <fullName evidence="1">Uncharacterized protein</fullName>
    </submittedName>
</protein>
<accession>A0A6B8W8M2</accession>
<dbReference type="KEGG" id="cok:COCCU_06590"/>
<dbReference type="Proteomes" id="UP000424462">
    <property type="component" value="Chromosome"/>
</dbReference>
<sequence>MYDTETDPFDWPSGHELLRRLRVLAAENFPDIGLRENSCAANAAGVIIANGWLTLEQARDDHPALLEQILTENGIVRE</sequence>
<reference evidence="1 2" key="1">
    <citation type="submission" date="2019-11" db="EMBL/GenBank/DDBJ databases">
        <title>Complete genome sequence of Corynebacterium kalinowskii 1959, a novel Corynebacterium species isolated from soil of a small paddock in Vilsendorf, Germany.</title>
        <authorList>
            <person name="Schaffert L."/>
            <person name="Ruwe M."/>
            <person name="Milse J."/>
            <person name="Hanuschka K."/>
            <person name="Ortseifen V."/>
            <person name="Droste J."/>
            <person name="Brandt D."/>
            <person name="Schlueter L."/>
            <person name="Kutter Y."/>
            <person name="Vinke S."/>
            <person name="Viehoefer P."/>
            <person name="Jacob L."/>
            <person name="Luebke N.-C."/>
            <person name="Schulte-Berndt E."/>
            <person name="Hain C."/>
            <person name="Linder M."/>
            <person name="Schmidt P."/>
            <person name="Wollenschlaeger L."/>
            <person name="Luttermann T."/>
            <person name="Thieme E."/>
            <person name="Hassa J."/>
            <person name="Haak M."/>
            <person name="Wittchen M."/>
            <person name="Mentz A."/>
            <person name="Persicke M."/>
            <person name="Busche T."/>
            <person name="Ruckert C."/>
        </authorList>
    </citation>
    <scope>NUCLEOTIDE SEQUENCE [LARGE SCALE GENOMIC DNA]</scope>
    <source>
        <strain evidence="1 2">2039</strain>
    </source>
</reference>
<name>A0A6B8W8M2_9CORY</name>
<keyword evidence="2" id="KW-1185">Reference proteome</keyword>
<gene>
    <name evidence="1" type="ORF">COCCU_06590</name>
</gene>
<evidence type="ECO:0000313" key="2">
    <source>
        <dbReference type="Proteomes" id="UP000424462"/>
    </source>
</evidence>
<proteinExistence type="predicted"/>
<dbReference type="RefSeq" id="WP_156230768.1">
    <property type="nucleotide sequence ID" value="NZ_CP046455.1"/>
</dbReference>
<dbReference type="EMBL" id="CP046455">
    <property type="protein sequence ID" value="QGU07256.1"/>
    <property type="molecule type" value="Genomic_DNA"/>
</dbReference>